<evidence type="ECO:0000313" key="2">
    <source>
        <dbReference type="EMBL" id="MFD2647588.1"/>
    </source>
</evidence>
<name>A0ABW5QIT4_9HYPH</name>
<keyword evidence="2" id="KW-0012">Acyltransferase</keyword>
<protein>
    <submittedName>
        <fullName evidence="2">GNAT family N-acetyltransferase</fullName>
        <ecNumber evidence="2">2.3.-.-</ecNumber>
    </submittedName>
</protein>
<accession>A0ABW5QIT4</accession>
<dbReference type="EMBL" id="JBHUNP010000001">
    <property type="protein sequence ID" value="MFD2647588.1"/>
    <property type="molecule type" value="Genomic_DNA"/>
</dbReference>
<dbReference type="SUPFAM" id="SSF55729">
    <property type="entry name" value="Acyl-CoA N-acyltransferases (Nat)"/>
    <property type="match status" value="1"/>
</dbReference>
<dbReference type="Gene3D" id="3.40.630.30">
    <property type="match status" value="1"/>
</dbReference>
<keyword evidence="3" id="KW-1185">Reference proteome</keyword>
<reference evidence="3" key="1">
    <citation type="journal article" date="2019" name="Int. J. Syst. Evol. Microbiol.">
        <title>The Global Catalogue of Microorganisms (GCM) 10K type strain sequencing project: providing services to taxonomists for standard genome sequencing and annotation.</title>
        <authorList>
            <consortium name="The Broad Institute Genomics Platform"/>
            <consortium name="The Broad Institute Genome Sequencing Center for Infectious Disease"/>
            <person name="Wu L."/>
            <person name="Ma J."/>
        </authorList>
    </citation>
    <scope>NUCLEOTIDE SEQUENCE [LARGE SCALE GENOMIC DNA]</scope>
    <source>
        <strain evidence="3">CCM 7427</strain>
    </source>
</reference>
<feature type="domain" description="N-acetyltransferase" evidence="1">
    <location>
        <begin position="5"/>
        <end position="179"/>
    </location>
</feature>
<comment type="caution">
    <text evidence="2">The sequence shown here is derived from an EMBL/GenBank/DDBJ whole genome shotgun (WGS) entry which is preliminary data.</text>
</comment>
<dbReference type="InterPro" id="IPR000182">
    <property type="entry name" value="GNAT_dom"/>
</dbReference>
<dbReference type="InterPro" id="IPR016181">
    <property type="entry name" value="Acyl_CoA_acyltransferase"/>
</dbReference>
<evidence type="ECO:0000259" key="1">
    <source>
        <dbReference type="PROSITE" id="PS51186"/>
    </source>
</evidence>
<organism evidence="2 3">
    <name type="scientific">Devosia albogilva</name>
    <dbReference type="NCBI Taxonomy" id="429726"/>
    <lineage>
        <taxon>Bacteria</taxon>
        <taxon>Pseudomonadati</taxon>
        <taxon>Pseudomonadota</taxon>
        <taxon>Alphaproteobacteria</taxon>
        <taxon>Hyphomicrobiales</taxon>
        <taxon>Devosiaceae</taxon>
        <taxon>Devosia</taxon>
    </lineage>
</organism>
<evidence type="ECO:0000313" key="3">
    <source>
        <dbReference type="Proteomes" id="UP001597521"/>
    </source>
</evidence>
<dbReference type="PROSITE" id="PS51186">
    <property type="entry name" value="GNAT"/>
    <property type="match status" value="1"/>
</dbReference>
<gene>
    <name evidence="2" type="ORF">ACFSX5_07280</name>
</gene>
<dbReference type="EC" id="2.3.-.-" evidence="2"/>
<dbReference type="GO" id="GO:0016746">
    <property type="term" value="F:acyltransferase activity"/>
    <property type="evidence" value="ECO:0007669"/>
    <property type="project" value="UniProtKB-KW"/>
</dbReference>
<keyword evidence="2" id="KW-0808">Transferase</keyword>
<dbReference type="RefSeq" id="WP_386832610.1">
    <property type="nucleotide sequence ID" value="NZ_JBHUNP010000001.1"/>
</dbReference>
<sequence>MTGALTFRPVTAETVSDFEKLFAAKGSPNWCWCMAWRATPAEIKDSKSPARREQILGRIADGVPVGLLAYDGAEPVAWVSVAPKSSFRNLGGTEDEDSVWSLTCMFVPRARRGAGLSARLIEAAADYARQYGARLLEAYPVDPASPSYRHMGFVAAFERLGFTPAGMAGSRRHVMHRSL</sequence>
<dbReference type="CDD" id="cd04301">
    <property type="entry name" value="NAT_SF"/>
    <property type="match status" value="1"/>
</dbReference>
<dbReference type="Pfam" id="PF00583">
    <property type="entry name" value="Acetyltransf_1"/>
    <property type="match status" value="1"/>
</dbReference>
<proteinExistence type="predicted"/>
<dbReference type="Proteomes" id="UP001597521">
    <property type="component" value="Unassembled WGS sequence"/>
</dbReference>